<keyword evidence="3" id="KW-1185">Reference proteome</keyword>
<protein>
    <submittedName>
        <fullName evidence="1">Uncharacterized protein</fullName>
    </submittedName>
</protein>
<name>A0A8I1FUG0_9PSED</name>
<dbReference type="RefSeq" id="WP_019825253.1">
    <property type="nucleotide sequence ID" value="NZ_ATLR01000017.1"/>
</dbReference>
<evidence type="ECO:0000313" key="3">
    <source>
        <dbReference type="Proteomes" id="UP000182058"/>
    </source>
</evidence>
<sequence length="143" mass="15633">MTYHVCSISYKTTLPDAVMAERVKRVAQSFASSRGYEVVAGSEGERYVLQTACSQRTGFVTVSPGLVQFFVYVFGAQEVLAEAHAVEAEMAALMNGEFNDSEQIPGTLLKPFRAVKDIEFPDIDEALLKFDLFEGLPGAIKLG</sequence>
<dbReference type="GeneID" id="96618036"/>
<gene>
    <name evidence="1" type="ORF">JFT45_18110</name>
    <name evidence="2" type="ORF">SAMN04490201_0286</name>
</gene>
<dbReference type="AlphaFoldDB" id="A0A8I1FUG0"/>
<dbReference type="EMBL" id="JAEKCZ010000017">
    <property type="protein sequence ID" value="MBJ2258423.1"/>
    <property type="molecule type" value="Genomic_DNA"/>
</dbReference>
<accession>A0A8I1FUG0</accession>
<evidence type="ECO:0000313" key="2">
    <source>
        <dbReference type="EMBL" id="SDU11900.1"/>
    </source>
</evidence>
<reference evidence="1" key="2">
    <citation type="submission" date="2020-12" db="EMBL/GenBank/DDBJ databases">
        <title>Antibiotic resistance and phylogeny of Pseudomonas spp. isolated over three decades from chicken meat in the Norwegian food chain.</title>
        <authorList>
            <person name="Moen B."/>
        </authorList>
    </citation>
    <scope>NUCLEOTIDE SEQUENCE</scope>
    <source>
        <strain evidence="1">MF6762</strain>
    </source>
</reference>
<evidence type="ECO:0000313" key="4">
    <source>
        <dbReference type="Proteomes" id="UP000658390"/>
    </source>
</evidence>
<evidence type="ECO:0000313" key="1">
    <source>
        <dbReference type="EMBL" id="MBJ2258423.1"/>
    </source>
</evidence>
<organism evidence="1 4">
    <name type="scientific">Pseudomonas psychrophila</name>
    <dbReference type="NCBI Taxonomy" id="122355"/>
    <lineage>
        <taxon>Bacteria</taxon>
        <taxon>Pseudomonadati</taxon>
        <taxon>Pseudomonadota</taxon>
        <taxon>Gammaproteobacteria</taxon>
        <taxon>Pseudomonadales</taxon>
        <taxon>Pseudomonadaceae</taxon>
        <taxon>Pseudomonas</taxon>
    </lineage>
</organism>
<dbReference type="Proteomes" id="UP000658390">
    <property type="component" value="Unassembled WGS sequence"/>
</dbReference>
<dbReference type="Proteomes" id="UP000182058">
    <property type="component" value="Chromosome I"/>
</dbReference>
<reference evidence="2 3" key="1">
    <citation type="submission" date="2016-10" db="EMBL/GenBank/DDBJ databases">
        <authorList>
            <person name="Varghese N."/>
            <person name="Submissions S."/>
        </authorList>
    </citation>
    <scope>NUCLEOTIDE SEQUENCE [LARGE SCALE GENOMIC DNA]</scope>
    <source>
        <strain evidence="2 3">BS3667</strain>
    </source>
</reference>
<dbReference type="EMBL" id="LT629795">
    <property type="protein sequence ID" value="SDU11900.1"/>
    <property type="molecule type" value="Genomic_DNA"/>
</dbReference>
<proteinExistence type="predicted"/>